<evidence type="ECO:0000313" key="17">
    <source>
        <dbReference type="Proteomes" id="UP000481288"/>
    </source>
</evidence>
<accession>A0A7D8UZ36</accession>
<dbReference type="Pfam" id="PF00009">
    <property type="entry name" value="GTP_EFTU"/>
    <property type="match status" value="1"/>
</dbReference>
<dbReference type="Gene3D" id="3.40.50.10050">
    <property type="entry name" value="Translation initiation factor IF- 2, domain 3"/>
    <property type="match status" value="1"/>
</dbReference>
<evidence type="ECO:0000256" key="13">
    <source>
        <dbReference type="ARBA" id="ARBA00048107"/>
    </source>
</evidence>
<dbReference type="AlphaFoldDB" id="A0A7D8UZ36"/>
<dbReference type="FunFam" id="3.40.50.300:FF:000112">
    <property type="entry name" value="Eukaryotic translation initiation factor 5B"/>
    <property type="match status" value="1"/>
</dbReference>
<dbReference type="Gene3D" id="3.40.50.300">
    <property type="entry name" value="P-loop containing nucleotide triphosphate hydrolases"/>
    <property type="match status" value="1"/>
</dbReference>
<keyword evidence="8" id="KW-0547">Nucleotide-binding</keyword>
<dbReference type="PROSITE" id="PS51722">
    <property type="entry name" value="G_TR_2"/>
    <property type="match status" value="1"/>
</dbReference>
<dbReference type="InterPro" id="IPR023115">
    <property type="entry name" value="TIF_IF2_dom3"/>
</dbReference>
<dbReference type="SUPFAM" id="SSF50447">
    <property type="entry name" value="Translation proteins"/>
    <property type="match status" value="1"/>
</dbReference>
<dbReference type="SUPFAM" id="SSF52540">
    <property type="entry name" value="P-loop containing nucleoside triphosphate hydrolases"/>
    <property type="match status" value="1"/>
</dbReference>
<dbReference type="FunFam" id="3.40.50.10050:FF:000002">
    <property type="entry name" value="Eukaryotic translation initiation factor 5B"/>
    <property type="match status" value="1"/>
</dbReference>
<dbReference type="FunFam" id="2.40.30.10:FF:000026">
    <property type="entry name" value="Eukaryotic translation initiation factor 5B"/>
    <property type="match status" value="1"/>
</dbReference>
<feature type="region of interest" description="Disordered" evidence="14">
    <location>
        <begin position="219"/>
        <end position="267"/>
    </location>
</feature>
<evidence type="ECO:0000256" key="2">
    <source>
        <dbReference type="ARBA" id="ARBA00007733"/>
    </source>
</evidence>
<proteinExistence type="inferred from homology"/>
<feature type="compositionally biased region" description="Basic residues" evidence="14">
    <location>
        <begin position="53"/>
        <end position="62"/>
    </location>
</feature>
<dbReference type="OrthoDB" id="4928at2759"/>
<keyword evidence="17" id="KW-1185">Reference proteome</keyword>
<dbReference type="Gene3D" id="2.40.30.10">
    <property type="entry name" value="Translation factors"/>
    <property type="match status" value="2"/>
</dbReference>
<dbReference type="EC" id="3.6.5.3" evidence="3"/>
<keyword evidence="6 16" id="KW-0396">Initiation factor</keyword>
<reference evidence="16 17" key="1">
    <citation type="submission" date="2018-05" db="EMBL/GenBank/DDBJ databases">
        <title>Whole genome sequencing for identification of molecular markers to develop diagnostic detection tools for the regulated plant pathogen Lachnellula willkommii.</title>
        <authorList>
            <person name="Giroux E."/>
            <person name="Bilodeau G."/>
        </authorList>
    </citation>
    <scope>NUCLEOTIDE SEQUENCE [LARGE SCALE GENOMIC DNA]</scope>
    <source>
        <strain evidence="16 17">CBS 625.97</strain>
    </source>
</reference>
<feature type="compositionally biased region" description="Basic and acidic residues" evidence="14">
    <location>
        <begin position="132"/>
        <end position="151"/>
    </location>
</feature>
<evidence type="ECO:0000256" key="4">
    <source>
        <dbReference type="ARBA" id="ARBA00013824"/>
    </source>
</evidence>
<feature type="region of interest" description="Disordered" evidence="14">
    <location>
        <begin position="281"/>
        <end position="461"/>
    </location>
</feature>
<dbReference type="NCBIfam" id="TIGR00231">
    <property type="entry name" value="small_GTP"/>
    <property type="match status" value="1"/>
</dbReference>
<dbReference type="NCBIfam" id="NF003078">
    <property type="entry name" value="PRK04004.1"/>
    <property type="match status" value="1"/>
</dbReference>
<feature type="compositionally biased region" description="Acidic residues" evidence="14">
    <location>
        <begin position="413"/>
        <end position="432"/>
    </location>
</feature>
<keyword evidence="11" id="KW-0342">GTP-binding</keyword>
<gene>
    <name evidence="16" type="ORF">LCER1_G002308</name>
</gene>
<dbReference type="GO" id="GO:0003924">
    <property type="term" value="F:GTPase activity"/>
    <property type="evidence" value="ECO:0007669"/>
    <property type="project" value="InterPro"/>
</dbReference>
<dbReference type="Pfam" id="PF11987">
    <property type="entry name" value="IF-2"/>
    <property type="match status" value="1"/>
</dbReference>
<evidence type="ECO:0000256" key="10">
    <source>
        <dbReference type="ARBA" id="ARBA00022917"/>
    </source>
</evidence>
<dbReference type="InterPro" id="IPR036925">
    <property type="entry name" value="TIF_IF2_dom3_sf"/>
</dbReference>
<dbReference type="InterPro" id="IPR005225">
    <property type="entry name" value="Small_GTP-bd"/>
</dbReference>
<evidence type="ECO:0000256" key="14">
    <source>
        <dbReference type="SAM" id="MobiDB-lite"/>
    </source>
</evidence>
<feature type="compositionally biased region" description="Acidic residues" evidence="14">
    <location>
        <begin position="67"/>
        <end position="81"/>
    </location>
</feature>
<dbReference type="InterPro" id="IPR015760">
    <property type="entry name" value="TIF_IF2"/>
</dbReference>
<feature type="domain" description="Tr-type G" evidence="15">
    <location>
        <begin position="466"/>
        <end position="684"/>
    </location>
</feature>
<feature type="region of interest" description="Disordered" evidence="14">
    <location>
        <begin position="1"/>
        <end position="189"/>
    </location>
</feature>
<dbReference type="SUPFAM" id="SSF52156">
    <property type="entry name" value="Initiation factor IF2/eIF5b, domain 3"/>
    <property type="match status" value="1"/>
</dbReference>
<evidence type="ECO:0000256" key="6">
    <source>
        <dbReference type="ARBA" id="ARBA00022540"/>
    </source>
</evidence>
<evidence type="ECO:0000313" key="16">
    <source>
        <dbReference type="EMBL" id="TVY54241.1"/>
    </source>
</evidence>
<keyword evidence="10" id="KW-0648">Protein biosynthesis</keyword>
<dbReference type="CDD" id="cd03703">
    <property type="entry name" value="aeIF5B_II"/>
    <property type="match status" value="1"/>
</dbReference>
<feature type="compositionally biased region" description="Basic and acidic residues" evidence="14">
    <location>
        <begin position="442"/>
        <end position="455"/>
    </location>
</feature>
<dbReference type="EMBL" id="QGMG01000360">
    <property type="protein sequence ID" value="TVY54241.1"/>
    <property type="molecule type" value="Genomic_DNA"/>
</dbReference>
<evidence type="ECO:0000256" key="5">
    <source>
        <dbReference type="ARBA" id="ARBA00022490"/>
    </source>
</evidence>
<feature type="compositionally biased region" description="Low complexity" evidence="14">
    <location>
        <begin position="156"/>
        <end position="168"/>
    </location>
</feature>
<dbReference type="GO" id="GO:0005525">
    <property type="term" value="F:GTP binding"/>
    <property type="evidence" value="ECO:0007669"/>
    <property type="project" value="UniProtKB-KW"/>
</dbReference>
<dbReference type="FunFam" id="2.40.30.10:FF:000013">
    <property type="entry name" value="eukaryotic translation initiation factor 5B"/>
    <property type="match status" value="1"/>
</dbReference>
<name>A0A7D8UZ36_9HELO</name>
<evidence type="ECO:0000256" key="11">
    <source>
        <dbReference type="ARBA" id="ARBA00023134"/>
    </source>
</evidence>
<dbReference type="InterPro" id="IPR029459">
    <property type="entry name" value="EFTU-type"/>
</dbReference>
<evidence type="ECO:0000256" key="7">
    <source>
        <dbReference type="ARBA" id="ARBA00022723"/>
    </source>
</evidence>
<dbReference type="InterPro" id="IPR000795">
    <property type="entry name" value="T_Tr_GTP-bd_dom"/>
</dbReference>
<dbReference type="GO" id="GO:0003743">
    <property type="term" value="F:translation initiation factor activity"/>
    <property type="evidence" value="ECO:0007669"/>
    <property type="project" value="UniProtKB-KW"/>
</dbReference>
<feature type="compositionally biased region" description="Acidic residues" evidence="14">
    <location>
        <begin position="358"/>
        <end position="385"/>
    </location>
</feature>
<sequence length="1061" mass="116563">MAPKKKNNKNADDWESELGEAPKDAATPETKDDAPAEADAEEEFPAGGLMAMLRKKQKKKKGKQAEDFVEGEDPPGAEEPDLTEKAPVEASIDDEFALPDKKGKGKNAPAKPANDEGEDDERGADGKVLTKAQKEKLKKEREKQRKKENAAKKKTTAPIKAPEAAKPVADIKVEESASKPAAGGKGKKLPAALAKLQAQQEELKRREAEKAIIEAEEKARIEEEERREAEELKQREEAKAVKKQKEKEKIEQQKKDGTYLTKAQREEKLKNEMKLKQMIAAGVKVGSNESGEKKKPVYDNRKKKGGRKNPEEIKAEEERALAEAAERSRQEAEKIAADAKVKADKAAAEEAAAKEAQDSDLEDWEVAAAESDDDLKESWDADSDEEREKAAAKKASAENGKAGSKSLPIRDNAEEDSESESESEESSEDEETTAAQAAAAQRKKEALDRREKAHEAAMAARSADNLRSPICCILGHVDTGKTKLLDKIRQTNVQEGEAGGITQQIGATYFPVDAIRQKTAVINKDNSFDFKVPGLLVIDTPGHESFSNLRSRGSSLCNIAILVVDIMHGLEPQTLESMKLLRDRKTPFIVALNKIDRLYGWKKVENNGFQESLALQNKGVQNEFAKRLDDTKVAFAEQGFNSELYYENKSMAKFVSLVPTSAHTGEGIPDMLKLILQLTQERMVGSLMYLSEVQCTVLEVKAIEGFGMTIDVILSNGILREGDKICLCGVDGAITTNVRALLTPAPLKELRLKSAYVHNKEVKAALGVKISAPGLEGAIAGSRLMVIGPDDDQSDIEDEIESDLGALFSRVEKSGRGVTVQASTLGSLEALLDFLKSSKIPVANVGIGPVYKRDVMNCGTMLEKNKEYAVMLCFDVKIDKEAQAYADDQGIKIFTADIIYHLFDAFTKHMSIIAEKKKEESKLLAVFPCVLTPVAVFNKTGPIVVGVDVVEGNLRMHTPIAAVKQNAVTGLKEIVNIGRVTGIERDHKQIQICKKGQPSVAVKIEMGSHQPTYGRHLEEKDTLYSLISRASIDTLKEFYRSDVSNDEWLLIKKLKPLFDIP</sequence>
<protein>
    <recommendedName>
        <fullName evidence="4">Eukaryotic translation initiation factor 5B</fullName>
        <ecNumber evidence="3">3.6.5.3</ecNumber>
    </recommendedName>
    <alternativeName>
        <fullName evidence="12">Translation initiation factor IF-2</fullName>
    </alternativeName>
</protein>
<keyword evidence="9" id="KW-0378">Hydrolase</keyword>
<dbReference type="PRINTS" id="PR00315">
    <property type="entry name" value="ELONGATNFCT"/>
</dbReference>
<evidence type="ECO:0000259" key="15">
    <source>
        <dbReference type="PROSITE" id="PS51722"/>
    </source>
</evidence>
<organism evidence="16 17">
    <name type="scientific">Lachnellula cervina</name>
    <dbReference type="NCBI Taxonomy" id="1316786"/>
    <lineage>
        <taxon>Eukaryota</taxon>
        <taxon>Fungi</taxon>
        <taxon>Dikarya</taxon>
        <taxon>Ascomycota</taxon>
        <taxon>Pezizomycotina</taxon>
        <taxon>Leotiomycetes</taxon>
        <taxon>Helotiales</taxon>
        <taxon>Lachnaceae</taxon>
        <taxon>Lachnellula</taxon>
    </lineage>
</organism>
<dbReference type="GO" id="GO:0046872">
    <property type="term" value="F:metal ion binding"/>
    <property type="evidence" value="ECO:0007669"/>
    <property type="project" value="UniProtKB-KW"/>
</dbReference>
<feature type="compositionally biased region" description="Basic and acidic residues" evidence="14">
    <location>
        <begin position="308"/>
        <end position="357"/>
    </location>
</feature>
<comment type="similarity">
    <text evidence="2">Belongs to the TRAFAC class translation factor GTPase superfamily. Classic translation factor GTPase family. IF-2 subfamily.</text>
</comment>
<comment type="catalytic activity">
    <reaction evidence="13">
        <text>GTP + H2O = GDP + phosphate + H(+)</text>
        <dbReference type="Rhea" id="RHEA:19669"/>
        <dbReference type="ChEBI" id="CHEBI:15377"/>
        <dbReference type="ChEBI" id="CHEBI:15378"/>
        <dbReference type="ChEBI" id="CHEBI:37565"/>
        <dbReference type="ChEBI" id="CHEBI:43474"/>
        <dbReference type="ChEBI" id="CHEBI:58189"/>
        <dbReference type="EC" id="3.6.5.3"/>
    </reaction>
</comment>
<evidence type="ECO:0000256" key="8">
    <source>
        <dbReference type="ARBA" id="ARBA00022741"/>
    </source>
</evidence>
<keyword evidence="7" id="KW-0479">Metal-binding</keyword>
<feature type="compositionally biased region" description="Basic and acidic residues" evidence="14">
    <location>
        <begin position="290"/>
        <end position="300"/>
    </location>
</feature>
<dbReference type="GO" id="GO:0005739">
    <property type="term" value="C:mitochondrion"/>
    <property type="evidence" value="ECO:0007669"/>
    <property type="project" value="TreeGrafter"/>
</dbReference>
<dbReference type="PANTHER" id="PTHR43381:SF4">
    <property type="entry name" value="EUKARYOTIC TRANSLATION INITIATION FACTOR 5B"/>
    <property type="match status" value="1"/>
</dbReference>
<dbReference type="Proteomes" id="UP000481288">
    <property type="component" value="Unassembled WGS sequence"/>
</dbReference>
<evidence type="ECO:0000256" key="9">
    <source>
        <dbReference type="ARBA" id="ARBA00022801"/>
    </source>
</evidence>
<comment type="caution">
    <text evidence="16">The sequence shown here is derived from an EMBL/GenBank/DDBJ whole genome shotgun (WGS) entry which is preliminary data.</text>
</comment>
<dbReference type="CDD" id="cd01887">
    <property type="entry name" value="IF2_eIF5B"/>
    <property type="match status" value="1"/>
</dbReference>
<evidence type="ECO:0000256" key="1">
    <source>
        <dbReference type="ARBA" id="ARBA00004496"/>
    </source>
</evidence>
<keyword evidence="5" id="KW-0963">Cytoplasm</keyword>
<evidence type="ECO:0000256" key="12">
    <source>
        <dbReference type="ARBA" id="ARBA00032478"/>
    </source>
</evidence>
<dbReference type="InterPro" id="IPR009000">
    <property type="entry name" value="Transl_B-barrel_sf"/>
</dbReference>
<evidence type="ECO:0000256" key="3">
    <source>
        <dbReference type="ARBA" id="ARBA00011986"/>
    </source>
</evidence>
<dbReference type="InterPro" id="IPR027417">
    <property type="entry name" value="P-loop_NTPase"/>
</dbReference>
<dbReference type="Pfam" id="PF14578">
    <property type="entry name" value="GTP_EFTU_D4"/>
    <property type="match status" value="1"/>
</dbReference>
<dbReference type="PANTHER" id="PTHR43381">
    <property type="entry name" value="TRANSLATION INITIATION FACTOR IF-2-RELATED"/>
    <property type="match status" value="1"/>
</dbReference>
<comment type="subcellular location">
    <subcellularLocation>
        <location evidence="1">Cytoplasm</location>
    </subcellularLocation>
</comment>
<feature type="compositionally biased region" description="Acidic residues" evidence="14">
    <location>
        <begin position="35"/>
        <end position="44"/>
    </location>
</feature>
<feature type="compositionally biased region" description="Low complexity" evidence="14">
    <location>
        <begin position="393"/>
        <end position="406"/>
    </location>
</feature>